<evidence type="ECO:0000313" key="2">
    <source>
        <dbReference type="EnsemblFungi" id="EJT71536"/>
    </source>
</evidence>
<dbReference type="VEuPathDB" id="FungiDB:GGTG_10793"/>
<evidence type="ECO:0000313" key="1">
    <source>
        <dbReference type="EMBL" id="EJT71536.1"/>
    </source>
</evidence>
<sequence>MQDRVRPGARQRIRCIYGHLKSLQVDQHRTDGYPLWAKSRIGNNIFGFLLLSVYKLTGT</sequence>
<dbReference type="EMBL" id="GL385400">
    <property type="protein sequence ID" value="EJT71536.1"/>
    <property type="molecule type" value="Genomic_DNA"/>
</dbReference>
<dbReference type="HOGENOM" id="CLU_2960914_0_0_1"/>
<reference evidence="1" key="3">
    <citation type="submission" date="2010-09" db="EMBL/GenBank/DDBJ databases">
        <title>Annotation of Gaeumannomyces graminis var. tritici R3-111a-1.</title>
        <authorList>
            <consortium name="The Broad Institute Genome Sequencing Platform"/>
            <person name="Ma L.-J."/>
            <person name="Dead R."/>
            <person name="Young S.K."/>
            <person name="Zeng Q."/>
            <person name="Gargeya S."/>
            <person name="Fitzgerald M."/>
            <person name="Haas B."/>
            <person name="Abouelleil A."/>
            <person name="Alvarado L."/>
            <person name="Arachchi H.M."/>
            <person name="Berlin A."/>
            <person name="Brown A."/>
            <person name="Chapman S.B."/>
            <person name="Chen Z."/>
            <person name="Dunbar C."/>
            <person name="Freedman E."/>
            <person name="Gearin G."/>
            <person name="Gellesch M."/>
            <person name="Goldberg J."/>
            <person name="Griggs A."/>
            <person name="Gujja S."/>
            <person name="Heiman D."/>
            <person name="Howarth C."/>
            <person name="Larson L."/>
            <person name="Lui A."/>
            <person name="MacDonald P.J.P."/>
            <person name="Mehta T."/>
            <person name="Montmayeur A."/>
            <person name="Murphy C."/>
            <person name="Neiman D."/>
            <person name="Pearson M."/>
            <person name="Priest M."/>
            <person name="Roberts A."/>
            <person name="Saif S."/>
            <person name="Shea T."/>
            <person name="Shenoy N."/>
            <person name="Sisk P."/>
            <person name="Stolte C."/>
            <person name="Sykes S."/>
            <person name="Yandava C."/>
            <person name="Wortman J."/>
            <person name="Nusbaum C."/>
            <person name="Birren B."/>
        </authorList>
    </citation>
    <scope>NUCLEOTIDE SEQUENCE</scope>
    <source>
        <strain evidence="1">R3-111a-1</strain>
    </source>
</reference>
<organism evidence="1">
    <name type="scientific">Gaeumannomyces tritici (strain R3-111a-1)</name>
    <name type="common">Wheat and barley take-all root rot fungus</name>
    <name type="synonym">Gaeumannomyces graminis var. tritici</name>
    <dbReference type="NCBI Taxonomy" id="644352"/>
    <lineage>
        <taxon>Eukaryota</taxon>
        <taxon>Fungi</taxon>
        <taxon>Dikarya</taxon>
        <taxon>Ascomycota</taxon>
        <taxon>Pezizomycotina</taxon>
        <taxon>Sordariomycetes</taxon>
        <taxon>Sordariomycetidae</taxon>
        <taxon>Magnaporthales</taxon>
        <taxon>Magnaporthaceae</taxon>
        <taxon>Gaeumannomyces</taxon>
    </lineage>
</organism>
<protein>
    <submittedName>
        <fullName evidence="1 2">Uncharacterized protein</fullName>
    </submittedName>
</protein>
<reference evidence="2" key="5">
    <citation type="submission" date="2018-04" db="UniProtKB">
        <authorList>
            <consortium name="EnsemblFungi"/>
        </authorList>
    </citation>
    <scope>IDENTIFICATION</scope>
    <source>
        <strain evidence="2">R3-111a-1</strain>
    </source>
</reference>
<evidence type="ECO:0000313" key="3">
    <source>
        <dbReference type="Proteomes" id="UP000006039"/>
    </source>
</evidence>
<reference evidence="2" key="4">
    <citation type="journal article" date="2015" name="G3 (Bethesda)">
        <title>Genome sequences of three phytopathogenic species of the Magnaporthaceae family of fungi.</title>
        <authorList>
            <person name="Okagaki L.H."/>
            <person name="Nunes C.C."/>
            <person name="Sailsbery J."/>
            <person name="Clay B."/>
            <person name="Brown D."/>
            <person name="John T."/>
            <person name="Oh Y."/>
            <person name="Young N."/>
            <person name="Fitzgerald M."/>
            <person name="Haas B.J."/>
            <person name="Zeng Q."/>
            <person name="Young S."/>
            <person name="Adiconis X."/>
            <person name="Fan L."/>
            <person name="Levin J.Z."/>
            <person name="Mitchell T.K."/>
            <person name="Okubara P.A."/>
            <person name="Farman M.L."/>
            <person name="Kohn L.M."/>
            <person name="Birren B."/>
            <person name="Ma L.-J."/>
            <person name="Dean R.A."/>
        </authorList>
    </citation>
    <scope>NUCLEOTIDE SEQUENCE</scope>
    <source>
        <strain evidence="2">R3-111a-1</strain>
    </source>
</reference>
<accession>J3PBC0</accession>
<reference evidence="1" key="2">
    <citation type="submission" date="2010-07" db="EMBL/GenBank/DDBJ databases">
        <authorList>
            <consortium name="The Broad Institute Genome Sequencing Platform"/>
            <consortium name="Broad Institute Genome Sequencing Center for Infectious Disease"/>
            <person name="Ma L.-J."/>
            <person name="Dead R."/>
            <person name="Young S."/>
            <person name="Zeng Q."/>
            <person name="Koehrsen M."/>
            <person name="Alvarado L."/>
            <person name="Berlin A."/>
            <person name="Chapman S.B."/>
            <person name="Chen Z."/>
            <person name="Freedman E."/>
            <person name="Gellesch M."/>
            <person name="Goldberg J."/>
            <person name="Griggs A."/>
            <person name="Gujja S."/>
            <person name="Heilman E.R."/>
            <person name="Heiman D."/>
            <person name="Hepburn T."/>
            <person name="Howarth C."/>
            <person name="Jen D."/>
            <person name="Larson L."/>
            <person name="Mehta T."/>
            <person name="Neiman D."/>
            <person name="Pearson M."/>
            <person name="Roberts A."/>
            <person name="Saif S."/>
            <person name="Shea T."/>
            <person name="Shenoy N."/>
            <person name="Sisk P."/>
            <person name="Stolte C."/>
            <person name="Sykes S."/>
            <person name="Walk T."/>
            <person name="White J."/>
            <person name="Yandava C."/>
            <person name="Haas B."/>
            <person name="Nusbaum C."/>
            <person name="Birren B."/>
        </authorList>
    </citation>
    <scope>NUCLEOTIDE SEQUENCE</scope>
    <source>
        <strain evidence="1">R3-111a-1</strain>
    </source>
</reference>
<gene>
    <name evidence="2" type="primary">20351251</name>
    <name evidence="1" type="ORF">GGTG_10793</name>
</gene>
<reference evidence="3" key="1">
    <citation type="submission" date="2010-07" db="EMBL/GenBank/DDBJ databases">
        <title>The genome sequence of Gaeumannomyces graminis var. tritici strain R3-111a-1.</title>
        <authorList>
            <consortium name="The Broad Institute Genome Sequencing Platform"/>
            <person name="Ma L.-J."/>
            <person name="Dead R."/>
            <person name="Young S."/>
            <person name="Zeng Q."/>
            <person name="Koehrsen M."/>
            <person name="Alvarado L."/>
            <person name="Berlin A."/>
            <person name="Chapman S.B."/>
            <person name="Chen Z."/>
            <person name="Freedman E."/>
            <person name="Gellesch M."/>
            <person name="Goldberg J."/>
            <person name="Griggs A."/>
            <person name="Gujja S."/>
            <person name="Heilman E.R."/>
            <person name="Heiman D."/>
            <person name="Hepburn T."/>
            <person name="Howarth C."/>
            <person name="Jen D."/>
            <person name="Larson L."/>
            <person name="Mehta T."/>
            <person name="Neiman D."/>
            <person name="Pearson M."/>
            <person name="Roberts A."/>
            <person name="Saif S."/>
            <person name="Shea T."/>
            <person name="Shenoy N."/>
            <person name="Sisk P."/>
            <person name="Stolte C."/>
            <person name="Sykes S."/>
            <person name="Walk T."/>
            <person name="White J."/>
            <person name="Yandava C."/>
            <person name="Haas B."/>
            <person name="Nusbaum C."/>
            <person name="Birren B."/>
        </authorList>
    </citation>
    <scope>NUCLEOTIDE SEQUENCE [LARGE SCALE GENOMIC DNA]</scope>
    <source>
        <strain evidence="3">R3-111a-1</strain>
    </source>
</reference>
<dbReference type="RefSeq" id="XP_009226933.1">
    <property type="nucleotide sequence ID" value="XM_009228669.1"/>
</dbReference>
<proteinExistence type="predicted"/>
<dbReference type="GeneID" id="20351251"/>
<name>J3PBC0_GAET3</name>
<keyword evidence="3" id="KW-1185">Reference proteome</keyword>
<dbReference type="EnsemblFungi" id="EJT71536">
    <property type="protein sequence ID" value="EJT71536"/>
    <property type="gene ID" value="GGTG_10793"/>
</dbReference>
<dbReference type="Proteomes" id="UP000006039">
    <property type="component" value="Unassembled WGS sequence"/>
</dbReference>
<dbReference type="AlphaFoldDB" id="J3PBC0"/>